<evidence type="ECO:0000313" key="1">
    <source>
        <dbReference type="EMBL" id="SDF27367.1"/>
    </source>
</evidence>
<protein>
    <recommendedName>
        <fullName evidence="3">PAS domain-containing protein</fullName>
    </recommendedName>
</protein>
<evidence type="ECO:0000313" key="2">
    <source>
        <dbReference type="Proteomes" id="UP000198615"/>
    </source>
</evidence>
<gene>
    <name evidence="1" type="ORF">SAMN05660686_00849</name>
</gene>
<accession>A0A8G2EX76</accession>
<evidence type="ECO:0008006" key="3">
    <source>
        <dbReference type="Google" id="ProtNLM"/>
    </source>
</evidence>
<dbReference type="Pfam" id="PF07310">
    <property type="entry name" value="PAS_5"/>
    <property type="match status" value="1"/>
</dbReference>
<dbReference type="InterPro" id="IPR009922">
    <property type="entry name" value="DUF1457"/>
</dbReference>
<dbReference type="EMBL" id="FNBW01000002">
    <property type="protein sequence ID" value="SDF27367.1"/>
    <property type="molecule type" value="Genomic_DNA"/>
</dbReference>
<dbReference type="AlphaFoldDB" id="A0A8G2EX76"/>
<sequence length="203" mass="22925">MDADVTTSGRLVGLPSLSTAWTVTVVPGNDGVPPDIERRRYDATYDSLEVQERPRHDGVADFAALWGSRRQGACLPSRGDFPVEDLKRWFGHVLIMDVGPDAEDFRYRMIGTDITAFRDRDYTGKWISECSFGESRESMVATFRNPVLQRRPVFRCGWVQWPVDGSWRSFDSVHCPLATDGRTVDMTIGVLYFDAFPPPGLEE</sequence>
<comment type="caution">
    <text evidence="1">The sequence shown here is derived from an EMBL/GenBank/DDBJ whole genome shotgun (WGS) entry which is preliminary data.</text>
</comment>
<dbReference type="Proteomes" id="UP000198615">
    <property type="component" value="Unassembled WGS sequence"/>
</dbReference>
<organism evidence="1 2">
    <name type="scientific">Thalassobaculum litoreum DSM 18839</name>
    <dbReference type="NCBI Taxonomy" id="1123362"/>
    <lineage>
        <taxon>Bacteria</taxon>
        <taxon>Pseudomonadati</taxon>
        <taxon>Pseudomonadota</taxon>
        <taxon>Alphaproteobacteria</taxon>
        <taxon>Rhodospirillales</taxon>
        <taxon>Thalassobaculaceae</taxon>
        <taxon>Thalassobaculum</taxon>
    </lineage>
</organism>
<name>A0A8G2EX76_9PROT</name>
<proteinExistence type="predicted"/>
<reference evidence="1 2" key="1">
    <citation type="submission" date="2016-10" db="EMBL/GenBank/DDBJ databases">
        <authorList>
            <person name="Varghese N."/>
            <person name="Submissions S."/>
        </authorList>
    </citation>
    <scope>NUCLEOTIDE SEQUENCE [LARGE SCALE GENOMIC DNA]</scope>
    <source>
        <strain evidence="1 2">DSM 18839</strain>
    </source>
</reference>
<keyword evidence="2" id="KW-1185">Reference proteome</keyword>